<gene>
    <name evidence="3" type="ORF">HPP92_005941</name>
    <name evidence="2" type="ORF">HPP92_006226</name>
</gene>
<dbReference type="InterPro" id="IPR038745">
    <property type="entry name" value="AT4G37440-like"/>
</dbReference>
<dbReference type="EMBL" id="JADCNM010000002">
    <property type="protein sequence ID" value="KAG0494947.1"/>
    <property type="molecule type" value="Genomic_DNA"/>
</dbReference>
<reference evidence="4 5" key="1">
    <citation type="journal article" date="2020" name="Nat. Food">
        <title>A phased Vanilla planifolia genome enables genetic improvement of flavour and production.</title>
        <authorList>
            <person name="Hasing T."/>
            <person name="Tang H."/>
            <person name="Brym M."/>
            <person name="Khazi F."/>
            <person name="Huang T."/>
            <person name="Chambers A.H."/>
        </authorList>
    </citation>
    <scope>NUCLEOTIDE SEQUENCE [LARGE SCALE GENOMIC DNA]</scope>
    <source>
        <tissue evidence="3">Leaf</tissue>
    </source>
</reference>
<evidence type="ECO:0000256" key="1">
    <source>
        <dbReference type="SAM" id="MobiDB-lite"/>
    </source>
</evidence>
<dbReference type="Proteomes" id="UP000639772">
    <property type="component" value="Unassembled WGS sequence"/>
</dbReference>
<feature type="region of interest" description="Disordered" evidence="1">
    <location>
        <begin position="420"/>
        <end position="508"/>
    </location>
</feature>
<protein>
    <submittedName>
        <fullName evidence="3">Uncharacterized protein</fullName>
    </submittedName>
</protein>
<feature type="compositionally biased region" description="Basic residues" evidence="1">
    <location>
        <begin position="476"/>
        <end position="489"/>
    </location>
</feature>
<dbReference type="PANTHER" id="PTHR34057:SF1">
    <property type="entry name" value="ELONGATION FACTOR"/>
    <property type="match status" value="1"/>
</dbReference>
<sequence length="508" mass="56603">MPPAAHSDAEEEKPKILAKHAPLDEKENNFVAEHSPRANKCEYGVFGNASTTEDQNVDVLGFDERACMAVVKAEDVDATEQSSSFGNTFSGDSDEGLKISSSDMEVESPLFVDSFSQRPFGGPVRLFKKKKVTAHWRKFISPIMWRCHWLELRMKELQSQALRYDKELAAYLHEKQLRSKMIDLNGSVSRSAPLTCKSCRKPAVKRRKRRRNEDVIDVAHYMANHNIFSYYENKKSETDGLSIDDDFSNQVDEIMRDNDDHLWALDFRDGDRTLEDILLNIESLQSRVLKIKAHLCLVISRNARVMTAGCSVVGDPPISSVQSPSCSLGNNGNQMLVGVPNTPPHHASVNENEDMALPGSANSSFGDASDFVIIESAMGFLSGADGPLNANQLEDICKDDVDDVLINNQAADEELQSFEVRHGRKKSKEIETAREPNSDDESTAPCSMEATTAGQSHEGEGFNASQQPILKPCYTGKRRGRKPKRRRRGGSVAGWRAERLQKKRRVSG</sequence>
<evidence type="ECO:0000313" key="4">
    <source>
        <dbReference type="Proteomes" id="UP000636800"/>
    </source>
</evidence>
<feature type="compositionally biased region" description="Basic and acidic residues" evidence="1">
    <location>
        <begin position="428"/>
        <end position="437"/>
    </location>
</feature>
<dbReference type="OrthoDB" id="21648at2759"/>
<comment type="caution">
    <text evidence="3">The sequence shown here is derived from an EMBL/GenBank/DDBJ whole genome shotgun (WGS) entry which is preliminary data.</text>
</comment>
<dbReference type="PANTHER" id="PTHR34057">
    <property type="entry name" value="ELONGATION FACTOR"/>
    <property type="match status" value="1"/>
</dbReference>
<evidence type="ECO:0000313" key="3">
    <source>
        <dbReference type="EMBL" id="KAG0494947.1"/>
    </source>
</evidence>
<dbReference type="Proteomes" id="UP000636800">
    <property type="component" value="Chromosome 2"/>
</dbReference>
<organism evidence="3 5">
    <name type="scientific">Vanilla planifolia</name>
    <name type="common">Vanilla</name>
    <dbReference type="NCBI Taxonomy" id="51239"/>
    <lineage>
        <taxon>Eukaryota</taxon>
        <taxon>Viridiplantae</taxon>
        <taxon>Streptophyta</taxon>
        <taxon>Embryophyta</taxon>
        <taxon>Tracheophyta</taxon>
        <taxon>Spermatophyta</taxon>
        <taxon>Magnoliopsida</taxon>
        <taxon>Liliopsida</taxon>
        <taxon>Asparagales</taxon>
        <taxon>Orchidaceae</taxon>
        <taxon>Vanilloideae</taxon>
        <taxon>Vanilleae</taxon>
        <taxon>Vanilla</taxon>
    </lineage>
</organism>
<dbReference type="CDD" id="cd11650">
    <property type="entry name" value="AT4G37440_like"/>
    <property type="match status" value="1"/>
</dbReference>
<accession>A0A835VDN6</accession>
<evidence type="ECO:0000313" key="5">
    <source>
        <dbReference type="Proteomes" id="UP000639772"/>
    </source>
</evidence>
<feature type="region of interest" description="Disordered" evidence="1">
    <location>
        <begin position="1"/>
        <end position="24"/>
    </location>
</feature>
<proteinExistence type="predicted"/>
<dbReference type="EMBL" id="JADCNL010000002">
    <property type="protein sequence ID" value="KAG0492828.1"/>
    <property type="molecule type" value="Genomic_DNA"/>
</dbReference>
<evidence type="ECO:0000313" key="2">
    <source>
        <dbReference type="EMBL" id="KAG0492828.1"/>
    </source>
</evidence>
<keyword evidence="4" id="KW-1185">Reference proteome</keyword>
<dbReference type="AlphaFoldDB" id="A0A835VDN6"/>
<name>A0A835VDN6_VANPL</name>